<evidence type="ECO:0000313" key="1">
    <source>
        <dbReference type="EMBL" id="ATY84796.1"/>
    </source>
</evidence>
<dbReference type="EMBL" id="CP024955">
    <property type="protein sequence ID" value="ATY84796.1"/>
    <property type="molecule type" value="Genomic_DNA"/>
</dbReference>
<dbReference type="AlphaFoldDB" id="A0A2K8N640"/>
<accession>A0A2K8N640</accession>
<keyword evidence="2" id="KW-1185">Reference proteome</keyword>
<name>A0A2K8N640_9BACL</name>
<dbReference type="Proteomes" id="UP000231932">
    <property type="component" value="Chromosome"/>
</dbReference>
<evidence type="ECO:0000313" key="2">
    <source>
        <dbReference type="Proteomes" id="UP000231932"/>
    </source>
</evidence>
<proteinExistence type="predicted"/>
<protein>
    <submittedName>
        <fullName evidence="1">Uncharacterized protein</fullName>
    </submittedName>
</protein>
<sequence length="161" mass="19143">MNTAHWMYEYRELQEKFDRGDTITQEDIDRAAHLVQTVGREEHRLLFGQLRQLKFQQETKEQQKEPEPIRVTDEELKAAQERVRQNPTIENLAEFSKLKNAWMMQNAPELLEPETPKVTLEQVKAAEKQAKQRPNPENLMVWSNLKNLYQRQQQQANSTQE</sequence>
<gene>
    <name evidence="1" type="ORF">CVV65_07555</name>
</gene>
<reference evidence="2" key="1">
    <citation type="submission" date="2017-11" db="EMBL/GenBank/DDBJ databases">
        <title>Complete Genome Sequence of Kyrpidia sp. Strain EA-1, a thermophilic, hydrogen-oxidizing Bacterium, isolated from the Azores.</title>
        <authorList>
            <person name="Reiner J.E."/>
            <person name="Lapp C.J."/>
            <person name="Bunk B."/>
            <person name="Gescher J."/>
        </authorList>
    </citation>
    <scope>NUCLEOTIDE SEQUENCE [LARGE SCALE GENOMIC DNA]</scope>
    <source>
        <strain evidence="2">EA-1</strain>
    </source>
</reference>
<dbReference type="KEGG" id="kyr:CVV65_07555"/>
<organism evidence="1 2">
    <name type="scientific">Kyrpidia spormannii</name>
    <dbReference type="NCBI Taxonomy" id="2055160"/>
    <lineage>
        <taxon>Bacteria</taxon>
        <taxon>Bacillati</taxon>
        <taxon>Bacillota</taxon>
        <taxon>Bacilli</taxon>
        <taxon>Bacillales</taxon>
        <taxon>Alicyclobacillaceae</taxon>
        <taxon>Kyrpidia</taxon>
    </lineage>
</organism>